<evidence type="ECO:0000256" key="1">
    <source>
        <dbReference type="SAM" id="MobiDB-lite"/>
    </source>
</evidence>
<gene>
    <name evidence="3" type="ORF">CLV29_2168</name>
</gene>
<accession>A0A4V6Q2E8</accession>
<evidence type="ECO:0000259" key="2">
    <source>
        <dbReference type="Pfam" id="PF12146"/>
    </source>
</evidence>
<dbReference type="InterPro" id="IPR029058">
    <property type="entry name" value="AB_hydrolase_fold"/>
</dbReference>
<dbReference type="InterPro" id="IPR022742">
    <property type="entry name" value="Hydrolase_4"/>
</dbReference>
<dbReference type="GO" id="GO:0016787">
    <property type="term" value="F:hydrolase activity"/>
    <property type="evidence" value="ECO:0007669"/>
    <property type="project" value="UniProtKB-KW"/>
</dbReference>
<dbReference type="SUPFAM" id="SSF53474">
    <property type="entry name" value="alpha/beta-Hydrolases"/>
    <property type="match status" value="1"/>
</dbReference>
<dbReference type="PANTHER" id="PTHR11614">
    <property type="entry name" value="PHOSPHOLIPASE-RELATED"/>
    <property type="match status" value="1"/>
</dbReference>
<name>A0A4V6Q2E8_9ACTN</name>
<dbReference type="Pfam" id="PF12146">
    <property type="entry name" value="Hydrolase_4"/>
    <property type="match status" value="1"/>
</dbReference>
<evidence type="ECO:0000313" key="3">
    <source>
        <dbReference type="EMBL" id="TDT34498.1"/>
    </source>
</evidence>
<comment type="caution">
    <text evidence="3">The sequence shown here is derived from an EMBL/GenBank/DDBJ whole genome shotgun (WGS) entry which is preliminary data.</text>
</comment>
<evidence type="ECO:0000313" key="4">
    <source>
        <dbReference type="Proteomes" id="UP000295371"/>
    </source>
</evidence>
<reference evidence="3 4" key="1">
    <citation type="submission" date="2019-03" db="EMBL/GenBank/DDBJ databases">
        <title>Genomic Encyclopedia of Archaeal and Bacterial Type Strains, Phase II (KMG-II): from individual species to whole genera.</title>
        <authorList>
            <person name="Goeker M."/>
        </authorList>
    </citation>
    <scope>NUCLEOTIDE SEQUENCE [LARGE SCALE GENOMIC DNA]</scope>
    <source>
        <strain evidence="3 4">DSM 24323</strain>
    </source>
</reference>
<dbReference type="InterPro" id="IPR051044">
    <property type="entry name" value="MAG_DAG_Lipase"/>
</dbReference>
<dbReference type="EMBL" id="SOAW01000001">
    <property type="protein sequence ID" value="TDT34498.1"/>
    <property type="molecule type" value="Genomic_DNA"/>
</dbReference>
<keyword evidence="4" id="KW-1185">Reference proteome</keyword>
<dbReference type="Gene3D" id="3.40.50.1820">
    <property type="entry name" value="alpha/beta hydrolase"/>
    <property type="match status" value="1"/>
</dbReference>
<dbReference type="AlphaFoldDB" id="A0A4V6Q2E8"/>
<keyword evidence="3" id="KW-0378">Hydrolase</keyword>
<feature type="region of interest" description="Disordered" evidence="1">
    <location>
        <begin position="320"/>
        <end position="353"/>
    </location>
</feature>
<sequence length="353" mass="39059">MTRWTPDTLLSGFEQRIIELPEATRYPGETDEADIVGTLVRPVQQAASDVAVLYVHGWNDYFFQTHLADYWTSADTAFYALDLRRYGRSFQPGLLFGFTTDLSEYYAELDAALELIRAEHSHVLLMGHSTGGLISTLYAADRPGELAALVLNSPWLDLQGSQAVRALGPPMVQSVGTLRPTTPLSLSEGFTRRSTHVEHGGEWDYDLDLKTGADAVVRAGWLQAVLNGHQRVAKGLGIGCPILVLASGRSLFRRNWDEQMTKADVVLDVRQISERAVRLGLNVTIIRIPDGMHDLVLSAEPVRDQVFFEITRWMGAYGPRGPATQRRALPTQKPAEPEASWASAEDPEVSYPA</sequence>
<organism evidence="3 4">
    <name type="scientific">Naumannella halotolerans</name>
    <dbReference type="NCBI Taxonomy" id="993414"/>
    <lineage>
        <taxon>Bacteria</taxon>
        <taxon>Bacillati</taxon>
        <taxon>Actinomycetota</taxon>
        <taxon>Actinomycetes</taxon>
        <taxon>Propionibacteriales</taxon>
        <taxon>Propionibacteriaceae</taxon>
        <taxon>Naumannella</taxon>
    </lineage>
</organism>
<dbReference type="OrthoDB" id="9801217at2"/>
<dbReference type="Proteomes" id="UP000295371">
    <property type="component" value="Unassembled WGS sequence"/>
</dbReference>
<protein>
    <submittedName>
        <fullName evidence="3">Alpha-beta hydrolase superfamily lysophospholipase</fullName>
    </submittedName>
</protein>
<feature type="domain" description="Serine aminopeptidase S33" evidence="2">
    <location>
        <begin position="49"/>
        <end position="249"/>
    </location>
</feature>
<proteinExistence type="predicted"/>